<comment type="subcellular location">
    <subcellularLocation>
        <location evidence="1">Membrane</location>
        <topology evidence="1">Single-pass membrane protein</topology>
    </subcellularLocation>
</comment>
<name>A0A4Q5KGK1_9GAMM</name>
<evidence type="ECO:0000259" key="6">
    <source>
        <dbReference type="Pfam" id="PF04357"/>
    </source>
</evidence>
<dbReference type="GO" id="GO:0005886">
    <property type="term" value="C:plasma membrane"/>
    <property type="evidence" value="ECO:0007669"/>
    <property type="project" value="InterPro"/>
</dbReference>
<organism evidence="7 8">
    <name type="scientific">Aliivibrio finisterrensis</name>
    <dbReference type="NCBI Taxonomy" id="511998"/>
    <lineage>
        <taxon>Bacteria</taxon>
        <taxon>Pseudomonadati</taxon>
        <taxon>Pseudomonadota</taxon>
        <taxon>Gammaproteobacteria</taxon>
        <taxon>Vibrionales</taxon>
        <taxon>Vibrionaceae</taxon>
        <taxon>Aliivibrio</taxon>
    </lineage>
</organism>
<evidence type="ECO:0000256" key="5">
    <source>
        <dbReference type="SAM" id="Phobius"/>
    </source>
</evidence>
<feature type="transmembrane region" description="Helical" evidence="5">
    <location>
        <begin position="26"/>
        <end position="49"/>
    </location>
</feature>
<feature type="domain" description="Translocation and assembly module TamB C-terminal" evidence="6">
    <location>
        <begin position="930"/>
        <end position="1264"/>
    </location>
</feature>
<gene>
    <name evidence="7" type="ORF">ERW49_14935</name>
</gene>
<evidence type="ECO:0000256" key="4">
    <source>
        <dbReference type="ARBA" id="ARBA00023136"/>
    </source>
</evidence>
<dbReference type="PANTHER" id="PTHR36985:SF1">
    <property type="entry name" value="TRANSLOCATION AND ASSEMBLY MODULE SUBUNIT TAMB"/>
    <property type="match status" value="1"/>
</dbReference>
<dbReference type="GO" id="GO:0009306">
    <property type="term" value="P:protein secretion"/>
    <property type="evidence" value="ECO:0007669"/>
    <property type="project" value="InterPro"/>
</dbReference>
<accession>A0A4Q5KGK1</accession>
<dbReference type="InterPro" id="IPR007452">
    <property type="entry name" value="TamB_C"/>
</dbReference>
<dbReference type="GeneID" id="56276362"/>
<dbReference type="AlphaFoldDB" id="A0A4Q5KGK1"/>
<dbReference type="Proteomes" id="UP000293465">
    <property type="component" value="Unassembled WGS sequence"/>
</dbReference>
<sequence>MSSLEENQEQEIDAKQKKKRRFSRHCICLALFFPMLILVLLLLVGAIVFTNSGLKLLVWGAEKALPSLYIDKVEGSVLPEFSLSGISYQDRAFIDAKVNHLSVTFTPECLMQPALCVDDISIDGLTLVLPELPETQKTEEPEPVESSLLSIPIPINVTNISLNNIDMDILGNRIQWRSFNTGVKLHHSDLTVTPLAWEKISVELAKQKASQENTDQLPKEKPTSKIILPSIYIPLNINVEKFALRDFTLQQDSQIKVNQLDFIAKAGEHDVHVKDFYLDMPQASLRMDSDVKLDGDYPLTLNAILKVKETELKGHKVTLDAEGSVVDLKASVKLSGGLQAKIDAELKPLESTLPFNIQVSEGDVYWPLIGDKAITALIPNIRAKGDLNKYQFSGSLYIEGKDVPQTDIRLEGKGDTSSVNLHDLLIDTLGGQVSGGIEIDWRSLLQWKGDIDLQNIQPGIQWEAAEGNISGRIETSGSLTDKGGWNALIPVIDIKGIFRKYPLDVNGSLFAHDKDGQGEINIDIPSLALHHGDNGIEVTGEVNKELDLNVDVNFPELSDSVPDLYGKLFGKVALTGKVTEPKIELDIDALGLKWKKEATLKKASINGYIVPMPKINADLRVDLSKGQYKKQILEALNIKFNGKEESHRLSVNLDSNVVDSYLVIDGALDRKKAWKGELSKAEIKTEIGPWKLDKKAALAYDIQTSEVFVQANCWSQGVTSLCLNKDLLAGKSGIVDLSVNHFEFSKLKAFLPEETKVNGEANLNVIAKWEEQKKPYVKAALYLPKGNVQQQMEQPLIIGWDEIKVNAEMEDDVLNANWLIGLTGNGQLNGQMLIDDLTGKKTIKGMSNIEALSLSMFEPALGEYSQLQGIINSKINFSGPILHPKSVGDLVINKVVVKGEVSPVDISNGDIKIKMNGYDGELVSKITTPDGDLHINGSADWHDLKNWKAGLDVFGNELQVNVPPMVKLKVKPDMKIRIIPTLAKITGSIGIPWGRIVVNELPESAVGVSKDEVILNNELQPVETATTLPMEVETNIKISIGNDVLLSAFGLEAGLVGQLNVTQRNKAPFITGEVNIEDGTYRSFGQDLQIRKGKILFNGPADQPYVDIEAIRNPDNTQDDVVAGVKVSGPADTPRVEIFSSPSMPQANALSYLLRGQDIDSESGGNAMTTTLIGLSLAKSGKVVGEIGQAFGVQDLQLDTAGSGDDSQVTISGYIAPDLQVKYGVGIFNSLGEFTLRYRIISDLYIEAISGVDSAVDLIYQFSFD</sequence>
<evidence type="ECO:0000313" key="8">
    <source>
        <dbReference type="Proteomes" id="UP000293465"/>
    </source>
</evidence>
<evidence type="ECO:0000256" key="2">
    <source>
        <dbReference type="ARBA" id="ARBA00022692"/>
    </source>
</evidence>
<evidence type="ECO:0000256" key="3">
    <source>
        <dbReference type="ARBA" id="ARBA00022989"/>
    </source>
</evidence>
<keyword evidence="2 5" id="KW-0812">Transmembrane</keyword>
<evidence type="ECO:0000313" key="7">
    <source>
        <dbReference type="EMBL" id="RYU45214.1"/>
    </source>
</evidence>
<dbReference type="GO" id="GO:0097347">
    <property type="term" value="C:TAM protein secretion complex"/>
    <property type="evidence" value="ECO:0007669"/>
    <property type="project" value="TreeGrafter"/>
</dbReference>
<evidence type="ECO:0000256" key="1">
    <source>
        <dbReference type="ARBA" id="ARBA00004167"/>
    </source>
</evidence>
<dbReference type="EMBL" id="SEZJ01000015">
    <property type="protein sequence ID" value="RYU45214.1"/>
    <property type="molecule type" value="Genomic_DNA"/>
</dbReference>
<proteinExistence type="predicted"/>
<dbReference type="RefSeq" id="WP_130087969.1">
    <property type="nucleotide sequence ID" value="NZ_SEZJ01000015.1"/>
</dbReference>
<dbReference type="OrthoDB" id="5555605at2"/>
<dbReference type="PANTHER" id="PTHR36985">
    <property type="entry name" value="TRANSLOCATION AND ASSEMBLY MODULE SUBUNIT TAMB"/>
    <property type="match status" value="1"/>
</dbReference>
<dbReference type="Pfam" id="PF04357">
    <property type="entry name" value="TamB"/>
    <property type="match status" value="1"/>
</dbReference>
<comment type="caution">
    <text evidence="7">The sequence shown here is derived from an EMBL/GenBank/DDBJ whole genome shotgun (WGS) entry which is preliminary data.</text>
</comment>
<reference evidence="7 8" key="1">
    <citation type="submission" date="2019-02" db="EMBL/GenBank/DDBJ databases">
        <title>Genome sequences of Aliivibrio finisterrensis strains from farmed Atlantic salmon.</title>
        <authorList>
            <person name="Bowman J.P."/>
        </authorList>
    </citation>
    <scope>NUCLEOTIDE SEQUENCE [LARGE SCALE GENOMIC DNA]</scope>
    <source>
        <strain evidence="7 8">A32</strain>
    </source>
</reference>
<keyword evidence="4 5" id="KW-0472">Membrane</keyword>
<protein>
    <submittedName>
        <fullName evidence="7">Translocation/assembly module TamB</fullName>
    </submittedName>
</protein>
<keyword evidence="3 5" id="KW-1133">Transmembrane helix</keyword>